<protein>
    <recommendedName>
        <fullName evidence="3">aldehyde dehydrogenase (NAD(+))</fullName>
        <ecNumber evidence="3">1.2.1.3</ecNumber>
    </recommendedName>
</protein>
<dbReference type="EC" id="1.2.1.3" evidence="3"/>
<evidence type="ECO:0000256" key="6">
    <source>
        <dbReference type="RuleBase" id="RU003345"/>
    </source>
</evidence>
<evidence type="ECO:0000259" key="7">
    <source>
        <dbReference type="Pfam" id="PF00171"/>
    </source>
</evidence>
<comment type="similarity">
    <text evidence="1 6">Belongs to the aldehyde dehydrogenase family.</text>
</comment>
<dbReference type="InterPro" id="IPR016163">
    <property type="entry name" value="Ald_DH_C"/>
</dbReference>
<reference evidence="8 9" key="1">
    <citation type="submission" date="2023-11" db="EMBL/GenBank/DDBJ databases">
        <title>An acidophilic fungus is an integral part of prey digestion in a carnivorous sundew plant.</title>
        <authorList>
            <person name="Tsai I.J."/>
        </authorList>
    </citation>
    <scope>NUCLEOTIDE SEQUENCE [LARGE SCALE GENOMIC DNA]</scope>
    <source>
        <strain evidence="8">169a</strain>
    </source>
</reference>
<name>A0AAQ3MAH9_9PEZI</name>
<dbReference type="PANTHER" id="PTHR11699">
    <property type="entry name" value="ALDEHYDE DEHYDROGENASE-RELATED"/>
    <property type="match status" value="1"/>
</dbReference>
<evidence type="ECO:0000256" key="2">
    <source>
        <dbReference type="ARBA" id="ARBA00023002"/>
    </source>
</evidence>
<dbReference type="GO" id="GO:0004029">
    <property type="term" value="F:aldehyde dehydrogenase (NAD+) activity"/>
    <property type="evidence" value="ECO:0007669"/>
    <property type="project" value="UniProtKB-EC"/>
</dbReference>
<dbReference type="InterPro" id="IPR016161">
    <property type="entry name" value="Ald_DH/histidinol_DH"/>
</dbReference>
<dbReference type="Proteomes" id="UP001303373">
    <property type="component" value="Chromosome 11"/>
</dbReference>
<dbReference type="InterPro" id="IPR016162">
    <property type="entry name" value="Ald_DH_N"/>
</dbReference>
<feature type="active site" evidence="5">
    <location>
        <position position="98"/>
    </location>
</feature>
<evidence type="ECO:0000313" key="9">
    <source>
        <dbReference type="Proteomes" id="UP001303373"/>
    </source>
</evidence>
<keyword evidence="2 6" id="KW-0560">Oxidoreductase</keyword>
<gene>
    <name evidence="8" type="ORF">R9X50_00666600</name>
</gene>
<feature type="domain" description="Aldehyde dehydrogenase" evidence="7">
    <location>
        <begin position="50"/>
        <end position="151"/>
    </location>
</feature>
<comment type="catalytic activity">
    <reaction evidence="4">
        <text>an aldehyde + NAD(+) + H2O = a carboxylate + NADH + 2 H(+)</text>
        <dbReference type="Rhea" id="RHEA:16185"/>
        <dbReference type="ChEBI" id="CHEBI:15377"/>
        <dbReference type="ChEBI" id="CHEBI:15378"/>
        <dbReference type="ChEBI" id="CHEBI:17478"/>
        <dbReference type="ChEBI" id="CHEBI:29067"/>
        <dbReference type="ChEBI" id="CHEBI:57540"/>
        <dbReference type="ChEBI" id="CHEBI:57945"/>
        <dbReference type="EC" id="1.2.1.3"/>
    </reaction>
</comment>
<evidence type="ECO:0000313" key="8">
    <source>
        <dbReference type="EMBL" id="WPH03783.1"/>
    </source>
</evidence>
<dbReference type="PROSITE" id="PS00687">
    <property type="entry name" value="ALDEHYDE_DEHYDR_GLU"/>
    <property type="match status" value="1"/>
</dbReference>
<evidence type="ECO:0000256" key="3">
    <source>
        <dbReference type="ARBA" id="ARBA00024226"/>
    </source>
</evidence>
<dbReference type="Gene3D" id="3.40.309.10">
    <property type="entry name" value="Aldehyde Dehydrogenase, Chain A, domain 2"/>
    <property type="match status" value="1"/>
</dbReference>
<evidence type="ECO:0000256" key="5">
    <source>
        <dbReference type="PROSITE-ProRule" id="PRU10007"/>
    </source>
</evidence>
<dbReference type="InterPro" id="IPR029510">
    <property type="entry name" value="Ald_DH_CS_GLU"/>
</dbReference>
<dbReference type="Gene3D" id="3.40.605.10">
    <property type="entry name" value="Aldehyde Dehydrogenase, Chain A, domain 1"/>
    <property type="match status" value="2"/>
</dbReference>
<dbReference type="Pfam" id="PF00171">
    <property type="entry name" value="Aldedh"/>
    <property type="match status" value="1"/>
</dbReference>
<keyword evidence="9" id="KW-1185">Reference proteome</keyword>
<dbReference type="SUPFAM" id="SSF53720">
    <property type="entry name" value="ALDH-like"/>
    <property type="match status" value="1"/>
</dbReference>
<accession>A0AAQ3MAH9</accession>
<proteinExistence type="inferred from homology"/>
<dbReference type="InterPro" id="IPR015590">
    <property type="entry name" value="Aldehyde_DH_dom"/>
</dbReference>
<dbReference type="AlphaFoldDB" id="A0AAQ3MAH9"/>
<organism evidence="8 9">
    <name type="scientific">Acrodontium crateriforme</name>
    <dbReference type="NCBI Taxonomy" id="150365"/>
    <lineage>
        <taxon>Eukaryota</taxon>
        <taxon>Fungi</taxon>
        <taxon>Dikarya</taxon>
        <taxon>Ascomycota</taxon>
        <taxon>Pezizomycotina</taxon>
        <taxon>Dothideomycetes</taxon>
        <taxon>Dothideomycetidae</taxon>
        <taxon>Mycosphaerellales</taxon>
        <taxon>Teratosphaeriaceae</taxon>
        <taxon>Acrodontium</taxon>
    </lineage>
</organism>
<dbReference type="EMBL" id="CP138590">
    <property type="protein sequence ID" value="WPH03783.1"/>
    <property type="molecule type" value="Genomic_DNA"/>
</dbReference>
<evidence type="ECO:0000256" key="1">
    <source>
        <dbReference type="ARBA" id="ARBA00009986"/>
    </source>
</evidence>
<evidence type="ECO:0000256" key="4">
    <source>
        <dbReference type="ARBA" id="ARBA00049194"/>
    </source>
</evidence>
<sequence length="151" mass="15935">MFELPPINTGFTKLVVQESLGVCAAINPFNGPAATMMIKLAPALASGNFMVVTGAGKPGALLASHMRIRKTSFTGSIGTGKSIQVAAVQSNLERVTLELGGKSPAMIFDDANLDNALTWTINAILARSGQVCVTATRVYVHKAISEEFIKR</sequence>